<dbReference type="AlphaFoldDB" id="A0A8J5LW35"/>
<dbReference type="Proteomes" id="UP000734854">
    <property type="component" value="Unassembled WGS sequence"/>
</dbReference>
<evidence type="ECO:0000256" key="1">
    <source>
        <dbReference type="SAM" id="MobiDB-lite"/>
    </source>
</evidence>
<keyword evidence="3" id="KW-1185">Reference proteome</keyword>
<dbReference type="EMBL" id="JACMSC010000001">
    <property type="protein sequence ID" value="KAG6537543.1"/>
    <property type="molecule type" value="Genomic_DNA"/>
</dbReference>
<reference evidence="2 3" key="1">
    <citation type="submission" date="2020-08" db="EMBL/GenBank/DDBJ databases">
        <title>Plant Genome Project.</title>
        <authorList>
            <person name="Zhang R.-G."/>
        </authorList>
    </citation>
    <scope>NUCLEOTIDE SEQUENCE [LARGE SCALE GENOMIC DNA]</scope>
    <source>
        <tissue evidence="2">Rhizome</tissue>
    </source>
</reference>
<organism evidence="2 3">
    <name type="scientific">Zingiber officinale</name>
    <name type="common">Ginger</name>
    <name type="synonym">Amomum zingiber</name>
    <dbReference type="NCBI Taxonomy" id="94328"/>
    <lineage>
        <taxon>Eukaryota</taxon>
        <taxon>Viridiplantae</taxon>
        <taxon>Streptophyta</taxon>
        <taxon>Embryophyta</taxon>
        <taxon>Tracheophyta</taxon>
        <taxon>Spermatophyta</taxon>
        <taxon>Magnoliopsida</taxon>
        <taxon>Liliopsida</taxon>
        <taxon>Zingiberales</taxon>
        <taxon>Zingiberaceae</taxon>
        <taxon>Zingiber</taxon>
    </lineage>
</organism>
<comment type="caution">
    <text evidence="2">The sequence shown here is derived from an EMBL/GenBank/DDBJ whole genome shotgun (WGS) entry which is preliminary data.</text>
</comment>
<proteinExistence type="predicted"/>
<gene>
    <name evidence="2" type="ORF">ZIOFF_002637</name>
</gene>
<evidence type="ECO:0000313" key="2">
    <source>
        <dbReference type="EMBL" id="KAG6537543.1"/>
    </source>
</evidence>
<protein>
    <submittedName>
        <fullName evidence="2">Uncharacterized protein</fullName>
    </submittedName>
</protein>
<feature type="compositionally biased region" description="Low complexity" evidence="1">
    <location>
        <begin position="70"/>
        <end position="87"/>
    </location>
</feature>
<evidence type="ECO:0000313" key="3">
    <source>
        <dbReference type="Proteomes" id="UP000734854"/>
    </source>
</evidence>
<accession>A0A8J5LW35</accession>
<feature type="region of interest" description="Disordered" evidence="1">
    <location>
        <begin position="118"/>
        <end position="140"/>
    </location>
</feature>
<name>A0A8J5LW35_ZINOF</name>
<feature type="region of interest" description="Disordered" evidence="1">
    <location>
        <begin position="70"/>
        <end position="97"/>
    </location>
</feature>
<sequence>MQGAQSCSNCSSSMLDDMSCKDKGLTAKLNAAVGNITSNTAASARQHELSHSGDPSMSLSHMYSDYNSADWSSNGSDGSNSARGSSNQRNVGSEDRPSSAIIVQASFHEICFLTADDRKSDTDSNPVNDGERSTSLKVSSGVSGTAGLAQAFSVKKNGTPVPQTTMIPGCDGVPSEPYRCRSEMYDLIQCQSMPVFLMQYDFERQLRFFAFSAFMEELTKSSRAHSSGMSDLSILLWSSSDSNA</sequence>